<dbReference type="Proteomes" id="UP000032142">
    <property type="component" value="Unassembled WGS sequence"/>
</dbReference>
<reference evidence="3" key="2">
    <citation type="submission" date="2014-09" db="EMBL/GenBank/DDBJ databases">
        <authorList>
            <person name="Mudge J."/>
            <person name="Ramaraj T."/>
            <person name="Lindquist I.E."/>
            <person name="Bharti A.K."/>
            <person name="Sundararajan A."/>
            <person name="Cameron C.T."/>
            <person name="Woodward J.E."/>
            <person name="May G.D."/>
            <person name="Brubaker C."/>
            <person name="Broadhvest J."/>
            <person name="Wilkins T.A."/>
        </authorList>
    </citation>
    <scope>NUCLEOTIDE SEQUENCE</scope>
    <source>
        <strain evidence="3">cv. AKA8401</strain>
    </source>
</reference>
<organism evidence="1 3">
    <name type="scientific">Gossypium arboreum</name>
    <name type="common">Tree cotton</name>
    <name type="synonym">Gossypium nanking</name>
    <dbReference type="NCBI Taxonomy" id="29729"/>
    <lineage>
        <taxon>Eukaryota</taxon>
        <taxon>Viridiplantae</taxon>
        <taxon>Streptophyta</taxon>
        <taxon>Embryophyta</taxon>
        <taxon>Tracheophyta</taxon>
        <taxon>Spermatophyta</taxon>
        <taxon>Magnoliopsida</taxon>
        <taxon>eudicotyledons</taxon>
        <taxon>Gunneridae</taxon>
        <taxon>Pentapetalae</taxon>
        <taxon>rosids</taxon>
        <taxon>malvids</taxon>
        <taxon>Malvales</taxon>
        <taxon>Malvaceae</taxon>
        <taxon>Malvoideae</taxon>
        <taxon>Gossypium</taxon>
    </lineage>
</organism>
<dbReference type="AlphaFoldDB" id="A0A0B0MED9"/>
<name>A0A0B0MED9_GOSAR</name>
<gene>
    <name evidence="2" type="ORF">F383_18415</name>
    <name evidence="1" type="ORF">F383_37167</name>
</gene>
<evidence type="ECO:0000313" key="1">
    <source>
        <dbReference type="EMBL" id="KHF97768.1"/>
    </source>
</evidence>
<dbReference type="EMBL" id="JRRC01017093">
    <property type="protein sequence ID" value="KHF97768.1"/>
    <property type="molecule type" value="Genomic_DNA"/>
</dbReference>
<keyword evidence="3" id="KW-1185">Reference proteome</keyword>
<proteinExistence type="predicted"/>
<evidence type="ECO:0000313" key="3">
    <source>
        <dbReference type="Proteomes" id="UP000032142"/>
    </source>
</evidence>
<evidence type="ECO:0000313" key="2">
    <source>
        <dbReference type="EMBL" id="KHG15285.1"/>
    </source>
</evidence>
<dbReference type="EMBL" id="KN403376">
    <property type="protein sequence ID" value="KHG15285.1"/>
    <property type="molecule type" value="Genomic_DNA"/>
</dbReference>
<accession>A0A0B0MED9</accession>
<sequence>MGADGRHQIGPFQSCNGIDRGYQIFLKLQKTRLQILFH</sequence>
<reference evidence="1" key="1">
    <citation type="submission" date="2014-09" db="EMBL/GenBank/DDBJ databases">
        <title>G. arboreum L. cv. AKA8401 A2 genome assembly version 1.0.</title>
        <authorList>
            <person name="Mudge J."/>
            <person name="Ramaraj T."/>
            <person name="Lindquist I.E."/>
            <person name="Bharti A.K."/>
            <person name="Sundararajan A."/>
            <person name="Cameron C.T."/>
            <person name="Woodward J.E."/>
            <person name="May G.D."/>
            <person name="Brubaker C."/>
            <person name="Broadhvest J."/>
            <person name="Wilkins T.A."/>
        </authorList>
    </citation>
    <scope>NUCLEOTIDE SEQUENCE</scope>
</reference>
<protein>
    <submittedName>
        <fullName evidence="1">Uncharacterized protein</fullName>
    </submittedName>
</protein>